<accession>A0A822Z5V9</accession>
<name>A0A822Z5V9_NELNU</name>
<reference evidence="1 2" key="1">
    <citation type="journal article" date="2020" name="Mol. Biol. Evol.">
        <title>Distinct Expression and Methylation Patterns for Genes with Different Fates following a Single Whole-Genome Duplication in Flowering Plants.</title>
        <authorList>
            <person name="Shi T."/>
            <person name="Rahmani R.S."/>
            <person name="Gugger P.F."/>
            <person name="Wang M."/>
            <person name="Li H."/>
            <person name="Zhang Y."/>
            <person name="Li Z."/>
            <person name="Wang Q."/>
            <person name="Van de Peer Y."/>
            <person name="Marchal K."/>
            <person name="Chen J."/>
        </authorList>
    </citation>
    <scope>NUCLEOTIDE SEQUENCE [LARGE SCALE GENOMIC DNA]</scope>
    <source>
        <tissue evidence="1">Leaf</tissue>
    </source>
</reference>
<organism evidence="1 2">
    <name type="scientific">Nelumbo nucifera</name>
    <name type="common">Sacred lotus</name>
    <dbReference type="NCBI Taxonomy" id="4432"/>
    <lineage>
        <taxon>Eukaryota</taxon>
        <taxon>Viridiplantae</taxon>
        <taxon>Streptophyta</taxon>
        <taxon>Embryophyta</taxon>
        <taxon>Tracheophyta</taxon>
        <taxon>Spermatophyta</taxon>
        <taxon>Magnoliopsida</taxon>
        <taxon>Proteales</taxon>
        <taxon>Nelumbonaceae</taxon>
        <taxon>Nelumbo</taxon>
    </lineage>
</organism>
<sequence>MFLVLTTFCSSQHTPVEKKKQMLTKRKENKKDFIDCIPLTFCLLTGHCSRISQLLM</sequence>
<proteinExistence type="predicted"/>
<evidence type="ECO:0000313" key="1">
    <source>
        <dbReference type="EMBL" id="DAD39953.1"/>
    </source>
</evidence>
<evidence type="ECO:0000313" key="2">
    <source>
        <dbReference type="Proteomes" id="UP000607653"/>
    </source>
</evidence>
<protein>
    <submittedName>
        <fullName evidence="1">Uncharacterized protein</fullName>
    </submittedName>
</protein>
<keyword evidence="2" id="KW-1185">Reference proteome</keyword>
<dbReference type="Proteomes" id="UP000607653">
    <property type="component" value="Unassembled WGS sequence"/>
</dbReference>
<dbReference type="AlphaFoldDB" id="A0A822Z5V9"/>
<gene>
    <name evidence="1" type="ORF">HUJ06_014276</name>
</gene>
<dbReference type="EMBL" id="DUZY01000005">
    <property type="protein sequence ID" value="DAD39953.1"/>
    <property type="molecule type" value="Genomic_DNA"/>
</dbReference>
<comment type="caution">
    <text evidence="1">The sequence shown here is derived from an EMBL/GenBank/DDBJ whole genome shotgun (WGS) entry which is preliminary data.</text>
</comment>